<keyword evidence="3" id="KW-1185">Reference proteome</keyword>
<reference evidence="2 3" key="1">
    <citation type="journal article" date="2023" name="Hortic Res">
        <title>Pangenome of water caltrop reveals structural variations and asymmetric subgenome divergence after allopolyploidization.</title>
        <authorList>
            <person name="Zhang X."/>
            <person name="Chen Y."/>
            <person name="Wang L."/>
            <person name="Yuan Y."/>
            <person name="Fang M."/>
            <person name="Shi L."/>
            <person name="Lu R."/>
            <person name="Comes H.P."/>
            <person name="Ma Y."/>
            <person name="Chen Y."/>
            <person name="Huang G."/>
            <person name="Zhou Y."/>
            <person name="Zheng Z."/>
            <person name="Qiu Y."/>
        </authorList>
    </citation>
    <scope>NUCLEOTIDE SEQUENCE [LARGE SCALE GENOMIC DNA]</scope>
    <source>
        <tissue evidence="2">Roots</tissue>
    </source>
</reference>
<evidence type="ECO:0000313" key="2">
    <source>
        <dbReference type="EMBL" id="KAK4746277.1"/>
    </source>
</evidence>
<dbReference type="Proteomes" id="UP001345219">
    <property type="component" value="Chromosome 10"/>
</dbReference>
<feature type="region of interest" description="Disordered" evidence="1">
    <location>
        <begin position="324"/>
        <end position="345"/>
    </location>
</feature>
<name>A0AAN7H1B0_9MYRT</name>
<organism evidence="2 3">
    <name type="scientific">Trapa incisa</name>
    <dbReference type="NCBI Taxonomy" id="236973"/>
    <lineage>
        <taxon>Eukaryota</taxon>
        <taxon>Viridiplantae</taxon>
        <taxon>Streptophyta</taxon>
        <taxon>Embryophyta</taxon>
        <taxon>Tracheophyta</taxon>
        <taxon>Spermatophyta</taxon>
        <taxon>Magnoliopsida</taxon>
        <taxon>eudicotyledons</taxon>
        <taxon>Gunneridae</taxon>
        <taxon>Pentapetalae</taxon>
        <taxon>rosids</taxon>
        <taxon>malvids</taxon>
        <taxon>Myrtales</taxon>
        <taxon>Lythraceae</taxon>
        <taxon>Trapa</taxon>
    </lineage>
</organism>
<evidence type="ECO:0000313" key="3">
    <source>
        <dbReference type="Proteomes" id="UP001345219"/>
    </source>
</evidence>
<dbReference type="PANTHER" id="PTHR35992:SF1">
    <property type="entry name" value="CYTOMATRIX PROTEIN-LIKE PROTEIN"/>
    <property type="match status" value="1"/>
</dbReference>
<sequence>MKSKQDASQSQSSSDRQKWQRVFDALVGIINKQQSQLQTLLSERKLLEDRIRTGHKLYDSDVAFLRERISQMKGALAVQYMMCSLDARKLDLVVGLKQREGLLHKLKLDEAELALADFKECFDVLSAKCPEPKDSGETPPEIRRSKRRCGERGQKSAEELLPPDHSHKVEIERLKHQFDALISEKNNEVSTLMAEKKFVWNQYKLLETNLNDKLKSQETEIQLAKEKISGLLACMEKLQASNRDNDEAIVELKCKIADKEDLARKRGDEIVRLTQELELLRRTGCSSDMPVLNWCTPSGSTASSRNRKISSANMSKQLTAAQVTNSTKSEKVSRGLRRKSSGIDSGQDTVKLLSSAFRVPKLKTPAKQMR</sequence>
<dbReference type="AlphaFoldDB" id="A0AAN7H1B0"/>
<accession>A0AAN7H1B0</accession>
<comment type="caution">
    <text evidence="2">The sequence shown here is derived from an EMBL/GenBank/DDBJ whole genome shotgun (WGS) entry which is preliminary data.</text>
</comment>
<gene>
    <name evidence="2" type="ORF">SAY87_012589</name>
</gene>
<proteinExistence type="predicted"/>
<dbReference type="PANTHER" id="PTHR35992">
    <property type="entry name" value="CYTOMATRIX PROTEIN-LIKE PROTEIN"/>
    <property type="match status" value="1"/>
</dbReference>
<protein>
    <submittedName>
        <fullName evidence="2">Uncharacterized protein</fullName>
    </submittedName>
</protein>
<dbReference type="EMBL" id="JAXIOK010000021">
    <property type="protein sequence ID" value="KAK4746277.1"/>
    <property type="molecule type" value="Genomic_DNA"/>
</dbReference>
<feature type="compositionally biased region" description="Basic and acidic residues" evidence="1">
    <location>
        <begin position="130"/>
        <end position="160"/>
    </location>
</feature>
<feature type="region of interest" description="Disordered" evidence="1">
    <location>
        <begin position="129"/>
        <end position="160"/>
    </location>
</feature>
<evidence type="ECO:0000256" key="1">
    <source>
        <dbReference type="SAM" id="MobiDB-lite"/>
    </source>
</evidence>